<dbReference type="PROSITE" id="PS51257">
    <property type="entry name" value="PROKAR_LIPOPROTEIN"/>
    <property type="match status" value="1"/>
</dbReference>
<dbReference type="InterPro" id="IPR011089">
    <property type="entry name" value="GmrSD_C"/>
</dbReference>
<proteinExistence type="predicted"/>
<evidence type="ECO:0000313" key="4">
    <source>
        <dbReference type="Proteomes" id="UP000612956"/>
    </source>
</evidence>
<feature type="chain" id="PRO_5039534853" evidence="1">
    <location>
        <begin position="21"/>
        <end position="230"/>
    </location>
</feature>
<dbReference type="PANTHER" id="PTHR24094">
    <property type="entry name" value="SECRETED PROTEIN"/>
    <property type="match status" value="1"/>
</dbReference>
<feature type="signal peptide" evidence="1">
    <location>
        <begin position="1"/>
        <end position="20"/>
    </location>
</feature>
<feature type="domain" description="GmrSD restriction endonucleases C-terminal" evidence="2">
    <location>
        <begin position="109"/>
        <end position="225"/>
    </location>
</feature>
<organism evidence="3 4">
    <name type="scientific">Nocardia camponoti</name>
    <dbReference type="NCBI Taxonomy" id="1616106"/>
    <lineage>
        <taxon>Bacteria</taxon>
        <taxon>Bacillati</taxon>
        <taxon>Actinomycetota</taxon>
        <taxon>Actinomycetes</taxon>
        <taxon>Mycobacteriales</taxon>
        <taxon>Nocardiaceae</taxon>
        <taxon>Nocardia</taxon>
    </lineage>
</organism>
<sequence>MSPLRSLGVAVVALLTVVLAACAPLRGDAPAPGSPARTSVEELLARVRMVDARGKPGGYERGCKPGQGCVFGAAWSDDTDAPDGHDGCGTRDNVLAQQLRDVVKRGNCVVVGGVLADAYTGTEITFTKADAGAVQIDHVFPLAAAWDLGANAWSLARRARFANDTVVNLLAVSGRANQDKGDKTPGSWLPPAGSSHCFYAAKYLTVAVSYDLPITAADRARLAEVAKGCP</sequence>
<dbReference type="PANTHER" id="PTHR24094:SF15">
    <property type="entry name" value="AMP-DEPENDENT SYNTHETASE_LIGASE DOMAIN-CONTAINING PROTEIN-RELATED"/>
    <property type="match status" value="1"/>
</dbReference>
<dbReference type="EMBL" id="BMMW01000003">
    <property type="protein sequence ID" value="GGK56097.1"/>
    <property type="molecule type" value="Genomic_DNA"/>
</dbReference>
<comment type="caution">
    <text evidence="3">The sequence shown here is derived from an EMBL/GenBank/DDBJ whole genome shotgun (WGS) entry which is preliminary data.</text>
</comment>
<protein>
    <submittedName>
        <fullName evidence="3">Membrane protein</fullName>
    </submittedName>
</protein>
<keyword evidence="4" id="KW-1185">Reference proteome</keyword>
<dbReference type="Pfam" id="PF07510">
    <property type="entry name" value="GmrSD_C"/>
    <property type="match status" value="1"/>
</dbReference>
<name>A0A917QLP6_9NOCA</name>
<evidence type="ECO:0000256" key="1">
    <source>
        <dbReference type="SAM" id="SignalP"/>
    </source>
</evidence>
<dbReference type="Proteomes" id="UP000612956">
    <property type="component" value="Unassembled WGS sequence"/>
</dbReference>
<reference evidence="3" key="1">
    <citation type="journal article" date="2014" name="Int. J. Syst. Evol. Microbiol.">
        <title>Complete genome sequence of Corynebacterium casei LMG S-19264T (=DSM 44701T), isolated from a smear-ripened cheese.</title>
        <authorList>
            <consortium name="US DOE Joint Genome Institute (JGI-PGF)"/>
            <person name="Walter F."/>
            <person name="Albersmeier A."/>
            <person name="Kalinowski J."/>
            <person name="Ruckert C."/>
        </authorList>
    </citation>
    <scope>NUCLEOTIDE SEQUENCE</scope>
    <source>
        <strain evidence="3">CGMCC 4.7278</strain>
    </source>
</reference>
<evidence type="ECO:0000313" key="3">
    <source>
        <dbReference type="EMBL" id="GGK56097.1"/>
    </source>
</evidence>
<reference evidence="3" key="2">
    <citation type="submission" date="2020-09" db="EMBL/GenBank/DDBJ databases">
        <authorList>
            <person name="Sun Q."/>
            <person name="Zhou Y."/>
        </authorList>
    </citation>
    <scope>NUCLEOTIDE SEQUENCE</scope>
    <source>
        <strain evidence="3">CGMCC 4.7278</strain>
    </source>
</reference>
<dbReference type="AlphaFoldDB" id="A0A917QLP6"/>
<evidence type="ECO:0000259" key="2">
    <source>
        <dbReference type="Pfam" id="PF07510"/>
    </source>
</evidence>
<gene>
    <name evidence="3" type="ORF">GCM10011591_30100</name>
</gene>
<keyword evidence="1" id="KW-0732">Signal</keyword>
<dbReference type="RefSeq" id="WP_188829656.1">
    <property type="nucleotide sequence ID" value="NZ_BMMW01000003.1"/>
</dbReference>
<accession>A0A917QLP6</accession>